<name>A0A5E4M441_9HEMI</name>
<organism evidence="1 2">
    <name type="scientific">Cinara cedri</name>
    <dbReference type="NCBI Taxonomy" id="506608"/>
    <lineage>
        <taxon>Eukaryota</taxon>
        <taxon>Metazoa</taxon>
        <taxon>Ecdysozoa</taxon>
        <taxon>Arthropoda</taxon>
        <taxon>Hexapoda</taxon>
        <taxon>Insecta</taxon>
        <taxon>Pterygota</taxon>
        <taxon>Neoptera</taxon>
        <taxon>Paraneoptera</taxon>
        <taxon>Hemiptera</taxon>
        <taxon>Sternorrhyncha</taxon>
        <taxon>Aphidomorpha</taxon>
        <taxon>Aphidoidea</taxon>
        <taxon>Aphididae</taxon>
        <taxon>Lachninae</taxon>
        <taxon>Cinara</taxon>
    </lineage>
</organism>
<sequence>MSRHQSDDHQTQRVLRYLKGTENLCLVYPVKKMCDTVGGRCHADFASDTELRKSTTGYISQLFGSTIAWSSCKQLTVAMSSTRAYNVGQHSK</sequence>
<proteinExistence type="predicted"/>
<reference evidence="1 2" key="1">
    <citation type="submission" date="2019-08" db="EMBL/GenBank/DDBJ databases">
        <authorList>
            <person name="Alioto T."/>
            <person name="Alioto T."/>
            <person name="Gomez Garrido J."/>
        </authorList>
    </citation>
    <scope>NUCLEOTIDE SEQUENCE [LARGE SCALE GENOMIC DNA]</scope>
</reference>
<dbReference type="PANTHER" id="PTHR11439">
    <property type="entry name" value="GAG-POL-RELATED RETROTRANSPOSON"/>
    <property type="match status" value="1"/>
</dbReference>
<accession>A0A5E4M441</accession>
<dbReference type="Proteomes" id="UP000325440">
    <property type="component" value="Unassembled WGS sequence"/>
</dbReference>
<dbReference type="EMBL" id="CABPRJ010000045">
    <property type="protein sequence ID" value="VVC26757.1"/>
    <property type="molecule type" value="Genomic_DNA"/>
</dbReference>
<gene>
    <name evidence="1" type="ORF">CINCED_3A006534</name>
</gene>
<keyword evidence="2" id="KW-1185">Reference proteome</keyword>
<evidence type="ECO:0000313" key="2">
    <source>
        <dbReference type="Proteomes" id="UP000325440"/>
    </source>
</evidence>
<protein>
    <submittedName>
        <fullName evidence="1">Uncharacterized protein</fullName>
    </submittedName>
</protein>
<evidence type="ECO:0000313" key="1">
    <source>
        <dbReference type="EMBL" id="VVC26757.1"/>
    </source>
</evidence>
<dbReference type="OrthoDB" id="430476at2759"/>
<dbReference type="AlphaFoldDB" id="A0A5E4M441"/>